<reference evidence="1" key="1">
    <citation type="journal article" date="2022" name="DNA Res.">
        <title>Genome analysis of five recently described species of the CUG-Ser clade uncovers Candida theae as a new hybrid lineage with pathogenic potential in the Candida parapsilosis species complex.</title>
        <authorList>
            <person name="Mixao V."/>
            <person name="Del Olmo V."/>
            <person name="Hegedusova E."/>
            <person name="Saus E."/>
            <person name="Pryszcz L."/>
            <person name="Cillingova A."/>
            <person name="Nosek J."/>
            <person name="Gabaldon T."/>
        </authorList>
    </citation>
    <scope>NUCLEOTIDE SEQUENCE</scope>
    <source>
        <strain evidence="1">CBS 10844</strain>
    </source>
</reference>
<dbReference type="Proteomes" id="UP001202479">
    <property type="component" value="Unassembled WGS sequence"/>
</dbReference>
<proteinExistence type="predicted"/>
<dbReference type="InterPro" id="IPR012535">
    <property type="entry name" value="Cell_div_Cdc14"/>
</dbReference>
<evidence type="ECO:0000313" key="2">
    <source>
        <dbReference type="Proteomes" id="UP001202479"/>
    </source>
</evidence>
<dbReference type="PANTHER" id="PTHR34065">
    <property type="entry name" value="CELL DIVISION CONTROL PROTEIN 14"/>
    <property type="match status" value="1"/>
</dbReference>
<protein>
    <submittedName>
        <fullName evidence="1">Uncharacterized protein</fullName>
    </submittedName>
</protein>
<dbReference type="Pfam" id="PF08045">
    <property type="entry name" value="CDC14"/>
    <property type="match status" value="1"/>
</dbReference>
<keyword evidence="2" id="KW-1185">Reference proteome</keyword>
<name>A0AAI9T0E4_9ASCO</name>
<accession>A0AAI9T0E4</accession>
<dbReference type="RefSeq" id="XP_049181460.1">
    <property type="nucleotide sequence ID" value="XM_049322433.1"/>
</dbReference>
<dbReference type="AlphaFoldDB" id="A0AAI9T0E4"/>
<sequence>MNNEEIIFIIDKLDSSNEDEILRGLNLLDKYLIRLVTELEICSSNGGGNCFLTCELVENFVQLQNNPAYNIASYLVRIYDCNLSDSNLILLNRMLQGCLLLHHSSRSNFNHGRNMKRILTKLDEHRDIPAIISVISTLIHILLKNYENYRSFETNGGCTKLIQHLKLNSIDEIPQQKPKNSTMSPSLISNQQKLNFKIIEFLMLYMIEETNNKNGKSVEEKARLFKQDFPEIDLLVENLNELSKL</sequence>
<dbReference type="GeneID" id="73378938"/>
<dbReference type="EMBL" id="JAHUZD010000027">
    <property type="protein sequence ID" value="KAI3405715.1"/>
    <property type="molecule type" value="Genomic_DNA"/>
</dbReference>
<organism evidence="1 2">
    <name type="scientific">Candida oxycetoniae</name>
    <dbReference type="NCBI Taxonomy" id="497107"/>
    <lineage>
        <taxon>Eukaryota</taxon>
        <taxon>Fungi</taxon>
        <taxon>Dikarya</taxon>
        <taxon>Ascomycota</taxon>
        <taxon>Saccharomycotina</taxon>
        <taxon>Pichiomycetes</taxon>
        <taxon>Debaryomycetaceae</taxon>
        <taxon>Candida/Lodderomyces clade</taxon>
        <taxon>Candida</taxon>
    </lineage>
</organism>
<evidence type="ECO:0000313" key="1">
    <source>
        <dbReference type="EMBL" id="KAI3405715.1"/>
    </source>
</evidence>
<comment type="caution">
    <text evidence="1">The sequence shown here is derived from an EMBL/GenBank/DDBJ whole genome shotgun (WGS) entry which is preliminary data.</text>
</comment>
<dbReference type="PANTHER" id="PTHR34065:SF1">
    <property type="entry name" value="CELL DIVISION CONTROL PROTEIN 14"/>
    <property type="match status" value="1"/>
</dbReference>
<gene>
    <name evidence="1" type="ORF">KGF56_001321</name>
</gene>